<dbReference type="Pfam" id="PF01494">
    <property type="entry name" value="FAD_binding_3"/>
    <property type="match status" value="1"/>
</dbReference>
<evidence type="ECO:0000313" key="6">
    <source>
        <dbReference type="Proteomes" id="UP000803844"/>
    </source>
</evidence>
<dbReference type="Pfam" id="PF21274">
    <property type="entry name" value="Rng_hyd_C"/>
    <property type="match status" value="1"/>
</dbReference>
<dbReference type="GO" id="GO:0071949">
    <property type="term" value="F:FAD binding"/>
    <property type="evidence" value="ECO:0007669"/>
    <property type="project" value="InterPro"/>
</dbReference>
<keyword evidence="3" id="KW-0560">Oxidoreductase</keyword>
<evidence type="ECO:0000259" key="4">
    <source>
        <dbReference type="Pfam" id="PF01494"/>
    </source>
</evidence>
<organism evidence="5 6">
    <name type="scientific">Cryphonectria parasitica (strain ATCC 38755 / EP155)</name>
    <dbReference type="NCBI Taxonomy" id="660469"/>
    <lineage>
        <taxon>Eukaryota</taxon>
        <taxon>Fungi</taxon>
        <taxon>Dikarya</taxon>
        <taxon>Ascomycota</taxon>
        <taxon>Pezizomycotina</taxon>
        <taxon>Sordariomycetes</taxon>
        <taxon>Sordariomycetidae</taxon>
        <taxon>Diaporthales</taxon>
        <taxon>Cryphonectriaceae</taxon>
        <taxon>Cryphonectria-Endothia species complex</taxon>
        <taxon>Cryphonectria</taxon>
    </lineage>
</organism>
<dbReference type="OrthoDB" id="2690153at2759"/>
<dbReference type="Gene3D" id="3.50.50.60">
    <property type="entry name" value="FAD/NAD(P)-binding domain"/>
    <property type="match status" value="1"/>
</dbReference>
<dbReference type="Gene3D" id="3.40.30.120">
    <property type="match status" value="1"/>
</dbReference>
<protein>
    <recommendedName>
        <fullName evidence="4">FAD-binding domain-containing protein</fullName>
    </recommendedName>
</protein>
<dbReference type="RefSeq" id="XP_040772139.1">
    <property type="nucleotide sequence ID" value="XM_040919268.1"/>
</dbReference>
<dbReference type="PANTHER" id="PTHR43004">
    <property type="entry name" value="TRK SYSTEM POTASSIUM UPTAKE PROTEIN"/>
    <property type="match status" value="1"/>
</dbReference>
<evidence type="ECO:0000313" key="5">
    <source>
        <dbReference type="EMBL" id="KAF3761160.1"/>
    </source>
</evidence>
<name>A0A9P4XV30_CRYP1</name>
<dbReference type="Proteomes" id="UP000803844">
    <property type="component" value="Unassembled WGS sequence"/>
</dbReference>
<keyword evidence="6" id="KW-1185">Reference proteome</keyword>
<dbReference type="GO" id="GO:0016709">
    <property type="term" value="F:oxidoreductase activity, acting on paired donors, with incorporation or reduction of molecular oxygen, NAD(P)H as one donor, and incorporation of one atom of oxygen"/>
    <property type="evidence" value="ECO:0007669"/>
    <property type="project" value="UniProtKB-ARBA"/>
</dbReference>
<dbReference type="Gene3D" id="3.30.9.10">
    <property type="entry name" value="D-Amino Acid Oxidase, subunit A, domain 2"/>
    <property type="match status" value="1"/>
</dbReference>
<keyword evidence="2" id="KW-0274">FAD</keyword>
<dbReference type="PANTHER" id="PTHR43004:SF8">
    <property type="entry name" value="FAD-BINDING DOMAIN-CONTAINING PROTEIN-RELATED"/>
    <property type="match status" value="1"/>
</dbReference>
<dbReference type="AlphaFoldDB" id="A0A9P4XV30"/>
<dbReference type="InterPro" id="IPR050641">
    <property type="entry name" value="RIFMO-like"/>
</dbReference>
<evidence type="ECO:0000256" key="1">
    <source>
        <dbReference type="ARBA" id="ARBA00022630"/>
    </source>
</evidence>
<gene>
    <name evidence="5" type="ORF">M406DRAFT_296739</name>
</gene>
<dbReference type="InterPro" id="IPR036188">
    <property type="entry name" value="FAD/NAD-bd_sf"/>
</dbReference>
<dbReference type="GeneID" id="63836397"/>
<dbReference type="SUPFAM" id="SSF51905">
    <property type="entry name" value="FAD/NAD(P)-binding domain"/>
    <property type="match status" value="1"/>
</dbReference>
<dbReference type="EMBL" id="MU032352">
    <property type="protein sequence ID" value="KAF3761160.1"/>
    <property type="molecule type" value="Genomic_DNA"/>
</dbReference>
<sequence>MKGIVIVDAQGSTDTPRAHLVNPFTMECLRDIGLEDDATRMSVAPELIGAFRYCRSLLGQEWGRVLHWEGVPEIAAQVKSSTPSRWIDLPQSYMEPILVNNASHNGFAVRFSTQLESVEKAPSGEWLCRVQDRVREDSYVIRTKFLFGADGGHSTVARFTNAKFTSMPSQGVACNILLSCDVTHLIEGRQAQLHTIVNPTANSRLGIGGIIRMIRPWHEWMLVTVTPGIDISQDPFKNLKPDSPELVAYVREALGLDENSLTKDIPLKIHRLDPWVIRETVADHLDPDNNVFLLGDAAHRHPPIYGLGSNTCVQDAYNLAWKVAFVARGLAGPGLLQSYDGERQPVAAQLVREANAGLRTQHVPLWHAMGLLGQSPEEGSQVQPLLNSATEAGEEQRRKLHEAFEVKGIEGKSLGLCGNQWYTSNAIYLDDETGPRPQIQGDPIVELQVCTYPGTRLPHAWLDVPARRRAISTHDLAGKGAFCLFTGYGGDAWQDAAATISKKTGIPINSYKIGFGLEWQDIERQWYARRGVEDSGCVLVRPDRYVAWRSVKRVDDCEGKLSRVLDRILSREMMV</sequence>
<comment type="caution">
    <text evidence="5">The sequence shown here is derived from an EMBL/GenBank/DDBJ whole genome shotgun (WGS) entry which is preliminary data.</text>
</comment>
<evidence type="ECO:0000256" key="3">
    <source>
        <dbReference type="ARBA" id="ARBA00023002"/>
    </source>
</evidence>
<proteinExistence type="predicted"/>
<evidence type="ECO:0000256" key="2">
    <source>
        <dbReference type="ARBA" id="ARBA00022827"/>
    </source>
</evidence>
<accession>A0A9P4XV30</accession>
<dbReference type="InterPro" id="IPR002938">
    <property type="entry name" value="FAD-bd"/>
</dbReference>
<keyword evidence="1" id="KW-0285">Flavoprotein</keyword>
<dbReference type="PRINTS" id="PR00420">
    <property type="entry name" value="RNGMNOXGNASE"/>
</dbReference>
<feature type="domain" description="FAD-binding" evidence="4">
    <location>
        <begin position="6"/>
        <end position="353"/>
    </location>
</feature>
<reference evidence="5" key="1">
    <citation type="journal article" date="2020" name="Phytopathology">
        <title>Genome sequence of the chestnut blight fungus Cryphonectria parasitica EP155: A fundamental resource for an archetypical invasive plant pathogen.</title>
        <authorList>
            <person name="Crouch J.A."/>
            <person name="Dawe A."/>
            <person name="Aerts A."/>
            <person name="Barry K."/>
            <person name="Churchill A.C.L."/>
            <person name="Grimwood J."/>
            <person name="Hillman B."/>
            <person name="Milgroom M.G."/>
            <person name="Pangilinan J."/>
            <person name="Smith M."/>
            <person name="Salamov A."/>
            <person name="Schmutz J."/>
            <person name="Yadav J."/>
            <person name="Grigoriev I.V."/>
            <person name="Nuss D."/>
        </authorList>
    </citation>
    <scope>NUCLEOTIDE SEQUENCE</scope>
    <source>
        <strain evidence="5">EP155</strain>
    </source>
</reference>